<dbReference type="AlphaFoldDB" id="A0A239I4T1"/>
<gene>
    <name evidence="9" type="ORF">SAMN06265795_10899</name>
</gene>
<evidence type="ECO:0000256" key="1">
    <source>
        <dbReference type="ARBA" id="ARBA00022448"/>
    </source>
</evidence>
<evidence type="ECO:0000313" key="10">
    <source>
        <dbReference type="Proteomes" id="UP000198284"/>
    </source>
</evidence>
<dbReference type="Gene3D" id="1.10.760.10">
    <property type="entry name" value="Cytochrome c-like domain"/>
    <property type="match status" value="1"/>
</dbReference>
<organism evidence="9 10">
    <name type="scientific">Noviherbaspirillum humi</name>
    <dbReference type="NCBI Taxonomy" id="1688639"/>
    <lineage>
        <taxon>Bacteria</taxon>
        <taxon>Pseudomonadati</taxon>
        <taxon>Pseudomonadota</taxon>
        <taxon>Betaproteobacteria</taxon>
        <taxon>Burkholderiales</taxon>
        <taxon>Oxalobacteraceae</taxon>
        <taxon>Noviherbaspirillum</taxon>
    </lineage>
</organism>
<dbReference type="InterPro" id="IPR008168">
    <property type="entry name" value="Cyt_C_IC"/>
</dbReference>
<name>A0A239I4T1_9BURK</name>
<keyword evidence="1" id="KW-0813">Transport</keyword>
<evidence type="ECO:0000256" key="4">
    <source>
        <dbReference type="ARBA" id="ARBA00022982"/>
    </source>
</evidence>
<dbReference type="EMBL" id="FZOT01000008">
    <property type="protein sequence ID" value="SNS88083.1"/>
    <property type="molecule type" value="Genomic_DNA"/>
</dbReference>
<feature type="signal peptide" evidence="7">
    <location>
        <begin position="1"/>
        <end position="17"/>
    </location>
</feature>
<evidence type="ECO:0000256" key="6">
    <source>
        <dbReference type="PROSITE-ProRule" id="PRU00433"/>
    </source>
</evidence>
<dbReference type="SUPFAM" id="SSF46626">
    <property type="entry name" value="Cytochrome c"/>
    <property type="match status" value="1"/>
</dbReference>
<accession>A0A239I4T1</accession>
<protein>
    <submittedName>
        <fullName evidence="9">Cytochrome C oxidase, cbb3-type, subunit III</fullName>
    </submittedName>
</protein>
<evidence type="ECO:0000256" key="7">
    <source>
        <dbReference type="SAM" id="SignalP"/>
    </source>
</evidence>
<keyword evidence="2 6" id="KW-0349">Heme</keyword>
<dbReference type="GO" id="GO:0020037">
    <property type="term" value="F:heme binding"/>
    <property type="evidence" value="ECO:0007669"/>
    <property type="project" value="InterPro"/>
</dbReference>
<keyword evidence="5 6" id="KW-0408">Iron</keyword>
<evidence type="ECO:0000256" key="5">
    <source>
        <dbReference type="ARBA" id="ARBA00023004"/>
    </source>
</evidence>
<dbReference type="InterPro" id="IPR009056">
    <property type="entry name" value="Cyt_c-like_dom"/>
</dbReference>
<dbReference type="GO" id="GO:0009055">
    <property type="term" value="F:electron transfer activity"/>
    <property type="evidence" value="ECO:0007669"/>
    <property type="project" value="InterPro"/>
</dbReference>
<dbReference type="PROSITE" id="PS51007">
    <property type="entry name" value="CYTC"/>
    <property type="match status" value="1"/>
</dbReference>
<dbReference type="Proteomes" id="UP000198284">
    <property type="component" value="Unassembled WGS sequence"/>
</dbReference>
<reference evidence="9 10" key="1">
    <citation type="submission" date="2017-06" db="EMBL/GenBank/DDBJ databases">
        <authorList>
            <person name="Kim H.J."/>
            <person name="Triplett B.A."/>
        </authorList>
    </citation>
    <scope>NUCLEOTIDE SEQUENCE [LARGE SCALE GENOMIC DNA]</scope>
    <source>
        <strain evidence="9 10">U15</strain>
    </source>
</reference>
<keyword evidence="3 6" id="KW-0479">Metal-binding</keyword>
<keyword evidence="4" id="KW-0249">Electron transport</keyword>
<dbReference type="InterPro" id="IPR036909">
    <property type="entry name" value="Cyt_c-like_dom_sf"/>
</dbReference>
<dbReference type="OrthoDB" id="9808312at2"/>
<evidence type="ECO:0000256" key="2">
    <source>
        <dbReference type="ARBA" id="ARBA00022617"/>
    </source>
</evidence>
<proteinExistence type="predicted"/>
<feature type="domain" description="Cytochrome c" evidence="8">
    <location>
        <begin position="20"/>
        <end position="96"/>
    </location>
</feature>
<dbReference type="RefSeq" id="WP_089399872.1">
    <property type="nucleotide sequence ID" value="NZ_FZOT01000008.1"/>
</dbReference>
<dbReference type="PRINTS" id="PR00605">
    <property type="entry name" value="CYTCHROMECIC"/>
</dbReference>
<keyword evidence="7" id="KW-0732">Signal</keyword>
<keyword evidence="10" id="KW-1185">Reference proteome</keyword>
<feature type="chain" id="PRO_5012782917" evidence="7">
    <location>
        <begin position="18"/>
        <end position="97"/>
    </location>
</feature>
<evidence type="ECO:0000313" key="9">
    <source>
        <dbReference type="EMBL" id="SNS88083.1"/>
    </source>
</evidence>
<dbReference type="Pfam" id="PF13442">
    <property type="entry name" value="Cytochrome_CBB3"/>
    <property type="match status" value="1"/>
</dbReference>
<dbReference type="GO" id="GO:0005506">
    <property type="term" value="F:iron ion binding"/>
    <property type="evidence" value="ECO:0007669"/>
    <property type="project" value="InterPro"/>
</dbReference>
<evidence type="ECO:0000259" key="8">
    <source>
        <dbReference type="PROSITE" id="PS51007"/>
    </source>
</evidence>
<sequence length="97" mass="10552">MKLIALTLLLAAATAHAEVPLSEAGKSVYENNCITCHGPDMVNPGTVTYDLRKFPKDAKPRFLYSVMNGKGGMPAWKGTLKPEDVEALWAYVLTEGK</sequence>
<evidence type="ECO:0000256" key="3">
    <source>
        <dbReference type="ARBA" id="ARBA00022723"/>
    </source>
</evidence>